<reference evidence="1 2" key="1">
    <citation type="submission" date="2020-06" db="EMBL/GenBank/DDBJ databases">
        <title>Transcriptomic and genomic resources for Thalictrum thalictroides and T. hernandezii: Facilitating candidate gene discovery in an emerging model plant lineage.</title>
        <authorList>
            <person name="Arias T."/>
            <person name="Riano-Pachon D.M."/>
            <person name="Di Stilio V.S."/>
        </authorList>
    </citation>
    <scope>NUCLEOTIDE SEQUENCE [LARGE SCALE GENOMIC DNA]</scope>
    <source>
        <strain evidence="2">cv. WT478/WT964</strain>
        <tissue evidence="1">Leaves</tissue>
    </source>
</reference>
<proteinExistence type="predicted"/>
<sequence length="69" mass="7469">MEGDDIIVSLAALLMVVPEKVMASIMVLRPDGGLASKETTTIYECLIREAMYLGQKEGSPKASRRTGLL</sequence>
<evidence type="ECO:0000313" key="2">
    <source>
        <dbReference type="Proteomes" id="UP000554482"/>
    </source>
</evidence>
<dbReference type="OrthoDB" id="10533208at2759"/>
<dbReference type="EMBL" id="JABWDY010021164">
    <property type="protein sequence ID" value="KAF5192587.1"/>
    <property type="molecule type" value="Genomic_DNA"/>
</dbReference>
<accession>A0A7J6W6M9</accession>
<organism evidence="1 2">
    <name type="scientific">Thalictrum thalictroides</name>
    <name type="common">Rue-anemone</name>
    <name type="synonym">Anemone thalictroides</name>
    <dbReference type="NCBI Taxonomy" id="46969"/>
    <lineage>
        <taxon>Eukaryota</taxon>
        <taxon>Viridiplantae</taxon>
        <taxon>Streptophyta</taxon>
        <taxon>Embryophyta</taxon>
        <taxon>Tracheophyta</taxon>
        <taxon>Spermatophyta</taxon>
        <taxon>Magnoliopsida</taxon>
        <taxon>Ranunculales</taxon>
        <taxon>Ranunculaceae</taxon>
        <taxon>Thalictroideae</taxon>
        <taxon>Thalictrum</taxon>
    </lineage>
</organism>
<evidence type="ECO:0000313" key="1">
    <source>
        <dbReference type="EMBL" id="KAF5192587.1"/>
    </source>
</evidence>
<dbReference type="AlphaFoldDB" id="A0A7J6W6M9"/>
<gene>
    <name evidence="1" type="ORF">FRX31_017826</name>
</gene>
<dbReference type="Proteomes" id="UP000554482">
    <property type="component" value="Unassembled WGS sequence"/>
</dbReference>
<feature type="non-terminal residue" evidence="1">
    <location>
        <position position="69"/>
    </location>
</feature>
<keyword evidence="2" id="KW-1185">Reference proteome</keyword>
<comment type="caution">
    <text evidence="1">The sequence shown here is derived from an EMBL/GenBank/DDBJ whole genome shotgun (WGS) entry which is preliminary data.</text>
</comment>
<name>A0A7J6W6M9_THATH</name>
<protein>
    <submittedName>
        <fullName evidence="1">Uncharacterized protein</fullName>
    </submittedName>
</protein>